<feature type="transmembrane region" description="Helical" evidence="8">
    <location>
        <begin position="29"/>
        <end position="50"/>
    </location>
</feature>
<keyword evidence="3" id="KW-0132">Cell division</keyword>
<dbReference type="EMBL" id="UINC01185349">
    <property type="protein sequence ID" value="SVD97008.1"/>
    <property type="molecule type" value="Genomic_DNA"/>
</dbReference>
<dbReference type="InterPro" id="IPR034746">
    <property type="entry name" value="POTRA"/>
</dbReference>
<sequence>MREQVAPEIPSLLSMQSRDAVRTSRTGRLWSMPAIFAAISLMLFFAVFLADQVLRPGYFTIESIHIEGSQYRVDPRTIERTAWRNVHGNYFSVNLNAIEEQLKEIPGVYAVAVRRVWPGALRISITESEGLAKWSELRPDASLGAERFVNLPPGRVLGQILELSGPAKQRQTVLNTYLQADQKLWPLGLEITTVNLTRAGDWRFQIRSS</sequence>
<dbReference type="GO" id="GO:0016020">
    <property type="term" value="C:membrane"/>
    <property type="evidence" value="ECO:0007669"/>
    <property type="project" value="UniProtKB-SubCell"/>
</dbReference>
<feature type="domain" description="POTRA" evidence="9">
    <location>
        <begin position="59"/>
        <end position="128"/>
    </location>
</feature>
<keyword evidence="6 8" id="KW-0472">Membrane</keyword>
<evidence type="ECO:0000313" key="10">
    <source>
        <dbReference type="EMBL" id="SVD97008.1"/>
    </source>
</evidence>
<dbReference type="AlphaFoldDB" id="A0A382ZQR6"/>
<evidence type="ECO:0000256" key="5">
    <source>
        <dbReference type="ARBA" id="ARBA00022989"/>
    </source>
</evidence>
<reference evidence="10" key="1">
    <citation type="submission" date="2018-05" db="EMBL/GenBank/DDBJ databases">
        <authorList>
            <person name="Lanie J.A."/>
            <person name="Ng W.-L."/>
            <person name="Kazmierczak K.M."/>
            <person name="Andrzejewski T.M."/>
            <person name="Davidsen T.M."/>
            <person name="Wayne K.J."/>
            <person name="Tettelin H."/>
            <person name="Glass J.I."/>
            <person name="Rusch D."/>
            <person name="Podicherti R."/>
            <person name="Tsui H.-C.T."/>
            <person name="Winkler M.E."/>
        </authorList>
    </citation>
    <scope>NUCLEOTIDE SEQUENCE</scope>
</reference>
<evidence type="ECO:0000256" key="6">
    <source>
        <dbReference type="ARBA" id="ARBA00023136"/>
    </source>
</evidence>
<dbReference type="PROSITE" id="PS51779">
    <property type="entry name" value="POTRA"/>
    <property type="match status" value="1"/>
</dbReference>
<dbReference type="PANTHER" id="PTHR35851:SF1">
    <property type="entry name" value="CELL DIVISION PROTEIN FTSQ"/>
    <property type="match status" value="1"/>
</dbReference>
<dbReference type="InterPro" id="IPR026579">
    <property type="entry name" value="FtsQ"/>
</dbReference>
<evidence type="ECO:0000256" key="4">
    <source>
        <dbReference type="ARBA" id="ARBA00022692"/>
    </source>
</evidence>
<dbReference type="InterPro" id="IPR045335">
    <property type="entry name" value="FtsQ_C_sf"/>
</dbReference>
<evidence type="ECO:0000256" key="7">
    <source>
        <dbReference type="ARBA" id="ARBA00023306"/>
    </source>
</evidence>
<feature type="non-terminal residue" evidence="10">
    <location>
        <position position="209"/>
    </location>
</feature>
<gene>
    <name evidence="10" type="ORF">METZ01_LOCUS449862</name>
</gene>
<keyword evidence="4 8" id="KW-0812">Transmembrane</keyword>
<dbReference type="PANTHER" id="PTHR35851">
    <property type="entry name" value="CELL DIVISION PROTEIN FTSQ"/>
    <property type="match status" value="1"/>
</dbReference>
<keyword evidence="5 8" id="KW-1133">Transmembrane helix</keyword>
<dbReference type="InterPro" id="IPR013685">
    <property type="entry name" value="POTRA_FtsQ_type"/>
</dbReference>
<proteinExistence type="predicted"/>
<evidence type="ECO:0000256" key="8">
    <source>
        <dbReference type="SAM" id="Phobius"/>
    </source>
</evidence>
<dbReference type="GO" id="GO:0090529">
    <property type="term" value="P:cell septum assembly"/>
    <property type="evidence" value="ECO:0007669"/>
    <property type="project" value="InterPro"/>
</dbReference>
<comment type="subcellular location">
    <subcellularLocation>
        <location evidence="1">Membrane</location>
    </subcellularLocation>
</comment>
<protein>
    <recommendedName>
        <fullName evidence="9">POTRA domain-containing protein</fullName>
    </recommendedName>
</protein>
<name>A0A382ZQR6_9ZZZZ</name>
<keyword evidence="7" id="KW-0131">Cell cycle</keyword>
<evidence type="ECO:0000256" key="2">
    <source>
        <dbReference type="ARBA" id="ARBA00022475"/>
    </source>
</evidence>
<accession>A0A382ZQR6</accession>
<evidence type="ECO:0000256" key="1">
    <source>
        <dbReference type="ARBA" id="ARBA00004370"/>
    </source>
</evidence>
<organism evidence="10">
    <name type="scientific">marine metagenome</name>
    <dbReference type="NCBI Taxonomy" id="408172"/>
    <lineage>
        <taxon>unclassified sequences</taxon>
        <taxon>metagenomes</taxon>
        <taxon>ecological metagenomes</taxon>
    </lineage>
</organism>
<dbReference type="Gene3D" id="3.40.50.11690">
    <property type="entry name" value="Cell division protein FtsQ/DivIB"/>
    <property type="match status" value="1"/>
</dbReference>
<evidence type="ECO:0000256" key="3">
    <source>
        <dbReference type="ARBA" id="ARBA00022618"/>
    </source>
</evidence>
<dbReference type="Gene3D" id="3.10.20.310">
    <property type="entry name" value="membrane protein fhac"/>
    <property type="match status" value="1"/>
</dbReference>
<dbReference type="Pfam" id="PF08478">
    <property type="entry name" value="POTRA_1"/>
    <property type="match status" value="1"/>
</dbReference>
<evidence type="ECO:0000259" key="9">
    <source>
        <dbReference type="PROSITE" id="PS51779"/>
    </source>
</evidence>
<keyword evidence="2" id="KW-1003">Cell membrane</keyword>